<reference evidence="2" key="1">
    <citation type="journal article" date="2020" name="Microb. Genom.">
        <title>Genetic diversity of clinical and environmental Mucorales isolates obtained from an investigation of mucormycosis cases among solid organ transplant recipients.</title>
        <authorList>
            <person name="Nguyen M.H."/>
            <person name="Kaul D."/>
            <person name="Muto C."/>
            <person name="Cheng S.J."/>
            <person name="Richter R.A."/>
            <person name="Bruno V.M."/>
            <person name="Liu G."/>
            <person name="Beyhan S."/>
            <person name="Sundermann A.J."/>
            <person name="Mounaud S."/>
            <person name="Pasculle A.W."/>
            <person name="Nierman W.C."/>
            <person name="Driscoll E."/>
            <person name="Cumbie R."/>
            <person name="Clancy C.J."/>
            <person name="Dupont C.L."/>
        </authorList>
    </citation>
    <scope>NUCLEOTIDE SEQUENCE</scope>
    <source>
        <strain evidence="2">GL11</strain>
    </source>
</reference>
<accession>A0A9P6WWU8</accession>
<dbReference type="InterPro" id="IPR043502">
    <property type="entry name" value="DNA/RNA_pol_sf"/>
</dbReference>
<keyword evidence="3" id="KW-1185">Reference proteome</keyword>
<evidence type="ECO:0000313" key="2">
    <source>
        <dbReference type="EMBL" id="KAG1299319.1"/>
    </source>
</evidence>
<dbReference type="SUPFAM" id="SSF56672">
    <property type="entry name" value="DNA/RNA polymerases"/>
    <property type="match status" value="1"/>
</dbReference>
<feature type="domain" description="Reverse transcriptase" evidence="1">
    <location>
        <begin position="62"/>
        <end position="329"/>
    </location>
</feature>
<name>A0A9P6WWU8_RHIOR</name>
<dbReference type="Proteomes" id="UP000716291">
    <property type="component" value="Unassembled WGS sequence"/>
</dbReference>
<proteinExistence type="predicted"/>
<comment type="caution">
    <text evidence="2">The sequence shown here is derived from an EMBL/GenBank/DDBJ whole genome shotgun (WGS) entry which is preliminary data.</text>
</comment>
<dbReference type="OrthoDB" id="2272737at2759"/>
<evidence type="ECO:0000313" key="3">
    <source>
        <dbReference type="Proteomes" id="UP000716291"/>
    </source>
</evidence>
<protein>
    <recommendedName>
        <fullName evidence="1">Reverse transcriptase domain-containing protein</fullName>
    </recommendedName>
</protein>
<evidence type="ECO:0000259" key="1">
    <source>
        <dbReference type="PROSITE" id="PS50878"/>
    </source>
</evidence>
<dbReference type="CDD" id="cd01650">
    <property type="entry name" value="RT_nLTR_like"/>
    <property type="match status" value="1"/>
</dbReference>
<gene>
    <name evidence="2" type="ORF">G6F64_012869</name>
</gene>
<sequence>MNVHFAKDQETLTEPISVEELQSQASRLSANSSPGSDGLGYPYLSLLFNLEILEPLILQLYQDAINGVFPSSWQDIRVRLLPKKGDLSLLKNWRPISLINCDAKLFTRILAQRLGKMMNNILNEYQTGFIPGRFIGDNGFALSMILDESRGLDYSGVGILLDQEKAYDRVHPLHLRRVLQRLHFPSTIITCILILFFENQVYVNVNGFFTDPITQQRGLRQGDPLSPLLFNLALEPFLLHLLQEDGLSGYQSPAVPSVNPTPTIKCLAYADDICVFLDNPDELGLLHYHMQRYSDVSNAKFNEDKSEATVAHKIVQVFCIFCFSRIYRH</sequence>
<dbReference type="InterPro" id="IPR000477">
    <property type="entry name" value="RT_dom"/>
</dbReference>
<dbReference type="PROSITE" id="PS50878">
    <property type="entry name" value="RT_POL"/>
    <property type="match status" value="1"/>
</dbReference>
<dbReference type="EMBL" id="JAANQT010004381">
    <property type="protein sequence ID" value="KAG1299319.1"/>
    <property type="molecule type" value="Genomic_DNA"/>
</dbReference>
<dbReference type="AlphaFoldDB" id="A0A9P6WWU8"/>
<dbReference type="PANTHER" id="PTHR19446">
    <property type="entry name" value="REVERSE TRANSCRIPTASES"/>
    <property type="match status" value="1"/>
</dbReference>
<dbReference type="Pfam" id="PF00078">
    <property type="entry name" value="RVT_1"/>
    <property type="match status" value="1"/>
</dbReference>
<organism evidence="2 3">
    <name type="scientific">Rhizopus oryzae</name>
    <name type="common">Mucormycosis agent</name>
    <name type="synonym">Rhizopus arrhizus var. delemar</name>
    <dbReference type="NCBI Taxonomy" id="64495"/>
    <lineage>
        <taxon>Eukaryota</taxon>
        <taxon>Fungi</taxon>
        <taxon>Fungi incertae sedis</taxon>
        <taxon>Mucoromycota</taxon>
        <taxon>Mucoromycotina</taxon>
        <taxon>Mucoromycetes</taxon>
        <taxon>Mucorales</taxon>
        <taxon>Mucorineae</taxon>
        <taxon>Rhizopodaceae</taxon>
        <taxon>Rhizopus</taxon>
    </lineage>
</organism>